<dbReference type="EMBL" id="BONC01000016">
    <property type="protein sequence ID" value="GIF56670.1"/>
    <property type="molecule type" value="Genomic_DNA"/>
</dbReference>
<dbReference type="InterPro" id="IPR052906">
    <property type="entry name" value="Type_IV_Methyl-Rstrct_Enzyme"/>
</dbReference>
<dbReference type="InterPro" id="IPR011335">
    <property type="entry name" value="Restrct_endonuc-II-like"/>
</dbReference>
<evidence type="ECO:0000313" key="3">
    <source>
        <dbReference type="EMBL" id="GIF56670.1"/>
    </source>
</evidence>
<feature type="region of interest" description="Disordered" evidence="1">
    <location>
        <begin position="134"/>
        <end position="171"/>
    </location>
</feature>
<dbReference type="PANTHER" id="PTHR30015:SF7">
    <property type="entry name" value="TYPE IV METHYL-DIRECTED RESTRICTION ENZYME ECOKMRR"/>
    <property type="match status" value="1"/>
</dbReference>
<evidence type="ECO:0000256" key="1">
    <source>
        <dbReference type="SAM" id="MobiDB-lite"/>
    </source>
</evidence>
<name>A0ABQ4C1K6_9ACTN</name>
<keyword evidence="4" id="KW-1185">Reference proteome</keyword>
<proteinExistence type="predicted"/>
<sequence length="304" mass="32283">MPLLSRDPRTAPLFVESGCKDSESHYVLEAIGHAKSVTALARGRQRTDPVALVVADGWVHVVSVGFRANMGHAFRGTGPVQLKASVETLTLAVDPTPAGAYQSLLLHSRQEVFRIQQVPALAAGRLRRALSLGQTTYSAPEPDRGGRPEPPAHESDRDVAGPQDLPSVGPSAMDWRQAEQLAVWHLRHLGYHDARATQAGADPGADVSATGAVAQVKHWAQPVGQPPLRDLFGVAQAAGARPVFYSQSGYTVAALEWASATGIALFGYSTDGQVMGQNTVAHDLERAARPDASKKAGLFRTGAR</sequence>
<feature type="compositionally biased region" description="Basic and acidic residues" evidence="1">
    <location>
        <begin position="141"/>
        <end position="159"/>
    </location>
</feature>
<dbReference type="Pfam" id="PF04471">
    <property type="entry name" value="Mrr_cat"/>
    <property type="match status" value="1"/>
</dbReference>
<dbReference type="PANTHER" id="PTHR30015">
    <property type="entry name" value="MRR RESTRICTION SYSTEM PROTEIN"/>
    <property type="match status" value="1"/>
</dbReference>
<evidence type="ECO:0000259" key="2">
    <source>
        <dbReference type="Pfam" id="PF04471"/>
    </source>
</evidence>
<comment type="caution">
    <text evidence="3">The sequence shown here is derived from an EMBL/GenBank/DDBJ whole genome shotgun (WGS) entry which is preliminary data.</text>
</comment>
<dbReference type="RefSeq" id="WP_203702554.1">
    <property type="nucleotide sequence ID" value="NZ_BAAALU010000001.1"/>
</dbReference>
<accession>A0ABQ4C1K6</accession>
<organism evidence="3 4">
    <name type="scientific">Asanoa iriomotensis</name>
    <dbReference type="NCBI Taxonomy" id="234613"/>
    <lineage>
        <taxon>Bacteria</taxon>
        <taxon>Bacillati</taxon>
        <taxon>Actinomycetota</taxon>
        <taxon>Actinomycetes</taxon>
        <taxon>Micromonosporales</taxon>
        <taxon>Micromonosporaceae</taxon>
        <taxon>Asanoa</taxon>
    </lineage>
</organism>
<reference evidence="3 4" key="1">
    <citation type="submission" date="2021-01" db="EMBL/GenBank/DDBJ databases">
        <title>Whole genome shotgun sequence of Asanoa iriomotensis NBRC 100142.</title>
        <authorList>
            <person name="Komaki H."/>
            <person name="Tamura T."/>
        </authorList>
    </citation>
    <scope>NUCLEOTIDE SEQUENCE [LARGE SCALE GENOMIC DNA]</scope>
    <source>
        <strain evidence="3 4">NBRC 100142</strain>
    </source>
</reference>
<dbReference type="Gene3D" id="3.40.1350.10">
    <property type="match status" value="1"/>
</dbReference>
<dbReference type="InterPro" id="IPR007560">
    <property type="entry name" value="Restrct_endonuc_IV_Mrr"/>
</dbReference>
<protein>
    <recommendedName>
        <fullName evidence="2">Restriction endonuclease type IV Mrr domain-containing protein</fullName>
    </recommendedName>
</protein>
<evidence type="ECO:0000313" key="4">
    <source>
        <dbReference type="Proteomes" id="UP000624325"/>
    </source>
</evidence>
<feature type="domain" description="Restriction endonuclease type IV Mrr" evidence="2">
    <location>
        <begin position="172"/>
        <end position="266"/>
    </location>
</feature>
<gene>
    <name evidence="3" type="ORF">Air01nite_27650</name>
</gene>
<dbReference type="Proteomes" id="UP000624325">
    <property type="component" value="Unassembled WGS sequence"/>
</dbReference>
<dbReference type="SUPFAM" id="SSF52980">
    <property type="entry name" value="Restriction endonuclease-like"/>
    <property type="match status" value="1"/>
</dbReference>
<dbReference type="InterPro" id="IPR011856">
    <property type="entry name" value="tRNA_endonuc-like_dom_sf"/>
</dbReference>